<proteinExistence type="predicted"/>
<sequence length="165" mass="18771">MKYAKSVTDVSKVEARLRGLTEEAVRGFVEQLSRYFKEPIDPGMFQVEVLPPPHFPRAMPPGKQSVFAFYWPKQGQFLLVALAGPNSNARFQSQHYLPASSGSNLARKILQHKKTLGIEDLEEATVGMWMKGNLARINIFLPASVDKEILKYLKDYLKLIWSPMF</sequence>
<gene>
    <name evidence="1" type="ORF">ENK37_00150</name>
</gene>
<organism evidence="1">
    <name type="scientific">Oceanithermus profundus</name>
    <dbReference type="NCBI Taxonomy" id="187137"/>
    <lineage>
        <taxon>Bacteria</taxon>
        <taxon>Thermotogati</taxon>
        <taxon>Deinococcota</taxon>
        <taxon>Deinococci</taxon>
        <taxon>Thermales</taxon>
        <taxon>Thermaceae</taxon>
        <taxon>Oceanithermus</taxon>
    </lineage>
</organism>
<dbReference type="Proteomes" id="UP000885759">
    <property type="component" value="Unassembled WGS sequence"/>
</dbReference>
<reference evidence="1" key="1">
    <citation type="journal article" date="2020" name="mSystems">
        <title>Genome- and Community-Level Interaction Insights into Carbon Utilization and Element Cycling Functions of Hydrothermarchaeota in Hydrothermal Sediment.</title>
        <authorList>
            <person name="Zhou Z."/>
            <person name="Liu Y."/>
            <person name="Xu W."/>
            <person name="Pan J."/>
            <person name="Luo Z.H."/>
            <person name="Li M."/>
        </authorList>
    </citation>
    <scope>NUCLEOTIDE SEQUENCE [LARGE SCALE GENOMIC DNA]</scope>
    <source>
        <strain evidence="1">HyVt-570</strain>
    </source>
</reference>
<protein>
    <submittedName>
        <fullName evidence="1">Uncharacterized protein</fullName>
    </submittedName>
</protein>
<evidence type="ECO:0000313" key="1">
    <source>
        <dbReference type="EMBL" id="HGY08457.1"/>
    </source>
</evidence>
<comment type="caution">
    <text evidence="1">The sequence shown here is derived from an EMBL/GenBank/DDBJ whole genome shotgun (WGS) entry which is preliminary data.</text>
</comment>
<name>A0A7C4ZF32_9DEIN</name>
<dbReference type="EMBL" id="DRPZ01000005">
    <property type="protein sequence ID" value="HGY08457.1"/>
    <property type="molecule type" value="Genomic_DNA"/>
</dbReference>
<dbReference type="AlphaFoldDB" id="A0A7C4ZF32"/>
<accession>A0A7C4ZF32</accession>